<comment type="caution">
    <text evidence="7">The sequence shown here is derived from an EMBL/GenBank/DDBJ whole genome shotgun (WGS) entry which is preliminary data.</text>
</comment>
<keyword evidence="3 5" id="KW-1133">Transmembrane helix</keyword>
<keyword evidence="4 5" id="KW-0472">Membrane</keyword>
<proteinExistence type="predicted"/>
<dbReference type="Pfam" id="PF04335">
    <property type="entry name" value="VirB8"/>
    <property type="match status" value="1"/>
</dbReference>
<organism evidence="7 8">
    <name type="scientific">Candidatus Avisuccinivibrio stercorigallinarum</name>
    <dbReference type="NCBI Taxonomy" id="2840704"/>
    <lineage>
        <taxon>Bacteria</taxon>
        <taxon>Pseudomonadati</taxon>
        <taxon>Pseudomonadota</taxon>
        <taxon>Gammaproteobacteria</taxon>
        <taxon>Aeromonadales</taxon>
        <taxon>Succinivibrionaceae</taxon>
        <taxon>Succinivibrionaceae incertae sedis</taxon>
        <taxon>Candidatus Avisuccinivibrio</taxon>
    </lineage>
</organism>
<dbReference type="GO" id="GO:0016020">
    <property type="term" value="C:membrane"/>
    <property type="evidence" value="ECO:0007669"/>
    <property type="project" value="UniProtKB-SubCell"/>
</dbReference>
<accession>A0A9D9DBZ9</accession>
<evidence type="ECO:0000256" key="1">
    <source>
        <dbReference type="ARBA" id="ARBA00004167"/>
    </source>
</evidence>
<name>A0A9D9DBZ9_9GAMM</name>
<reference evidence="7" key="2">
    <citation type="journal article" date="2021" name="PeerJ">
        <title>Extensive microbial diversity within the chicken gut microbiome revealed by metagenomics and culture.</title>
        <authorList>
            <person name="Gilroy R."/>
            <person name="Ravi A."/>
            <person name="Getino M."/>
            <person name="Pursley I."/>
            <person name="Horton D.L."/>
            <person name="Alikhan N.F."/>
            <person name="Baker D."/>
            <person name="Gharbi K."/>
            <person name="Hall N."/>
            <person name="Watson M."/>
            <person name="Adriaenssens E.M."/>
            <person name="Foster-Nyarko E."/>
            <person name="Jarju S."/>
            <person name="Secka A."/>
            <person name="Antonio M."/>
            <person name="Oren A."/>
            <person name="Chaudhuri R.R."/>
            <person name="La Ragione R."/>
            <person name="Hildebrand F."/>
            <person name="Pallen M.J."/>
        </authorList>
    </citation>
    <scope>NUCLEOTIDE SEQUENCE</scope>
    <source>
        <strain evidence="7">17213</strain>
    </source>
</reference>
<feature type="domain" description="Bacterial virulence protein VirB8" evidence="6">
    <location>
        <begin position="22"/>
        <end position="213"/>
    </location>
</feature>
<dbReference type="InterPro" id="IPR007430">
    <property type="entry name" value="VirB8"/>
</dbReference>
<feature type="transmembrane region" description="Helical" evidence="5">
    <location>
        <begin position="25"/>
        <end position="47"/>
    </location>
</feature>
<dbReference type="CDD" id="cd16425">
    <property type="entry name" value="TrbF"/>
    <property type="match status" value="1"/>
</dbReference>
<comment type="subcellular location">
    <subcellularLocation>
        <location evidence="1">Membrane</location>
        <topology evidence="1">Single-pass membrane protein</topology>
    </subcellularLocation>
</comment>
<dbReference type="InterPro" id="IPR035658">
    <property type="entry name" value="TrbF"/>
</dbReference>
<sequence length="216" mass="23920">MKNLHKEIQGMTAINLAWSYLRSRMLLLVLAFICAAFGFICLGALIVQSERSNLVPYLVTVDKQGVVLNQGTLSPHPEVPQAAVASVLCRFVQDVRMISSDAALQTEAITAAYSHILEGSQAKNELDTYYRSINPFELGQREQVSITISNVIAQTGTTYQIDWLERRTAKNNRSERSMRALISYELGPVDSLNAQGLLLNPLGIYVQDFVVSEVIA</sequence>
<evidence type="ECO:0000256" key="3">
    <source>
        <dbReference type="ARBA" id="ARBA00022989"/>
    </source>
</evidence>
<evidence type="ECO:0000256" key="4">
    <source>
        <dbReference type="ARBA" id="ARBA00023136"/>
    </source>
</evidence>
<protein>
    <submittedName>
        <fullName evidence="7">Type IV secretion system protein</fullName>
    </submittedName>
</protein>
<evidence type="ECO:0000313" key="7">
    <source>
        <dbReference type="EMBL" id="MBO8416861.1"/>
    </source>
</evidence>
<keyword evidence="2 5" id="KW-0812">Transmembrane</keyword>
<evidence type="ECO:0000256" key="5">
    <source>
        <dbReference type="SAM" id="Phobius"/>
    </source>
</evidence>
<dbReference type="Proteomes" id="UP000823631">
    <property type="component" value="Unassembled WGS sequence"/>
</dbReference>
<dbReference type="Gene3D" id="3.10.450.230">
    <property type="entry name" value="VirB8 protein"/>
    <property type="match status" value="1"/>
</dbReference>
<gene>
    <name evidence="7" type="ORF">IAB19_10815</name>
</gene>
<evidence type="ECO:0000313" key="8">
    <source>
        <dbReference type="Proteomes" id="UP000823631"/>
    </source>
</evidence>
<evidence type="ECO:0000256" key="2">
    <source>
        <dbReference type="ARBA" id="ARBA00022692"/>
    </source>
</evidence>
<dbReference type="InterPro" id="IPR032710">
    <property type="entry name" value="NTF2-like_dom_sf"/>
</dbReference>
<dbReference type="AlphaFoldDB" id="A0A9D9DBZ9"/>
<reference evidence="7" key="1">
    <citation type="submission" date="2020-10" db="EMBL/GenBank/DDBJ databases">
        <authorList>
            <person name="Gilroy R."/>
        </authorList>
    </citation>
    <scope>NUCLEOTIDE SEQUENCE</scope>
    <source>
        <strain evidence="7">17213</strain>
    </source>
</reference>
<dbReference type="SUPFAM" id="SSF54427">
    <property type="entry name" value="NTF2-like"/>
    <property type="match status" value="1"/>
</dbReference>
<dbReference type="EMBL" id="JADINH010000218">
    <property type="protein sequence ID" value="MBO8416861.1"/>
    <property type="molecule type" value="Genomic_DNA"/>
</dbReference>
<evidence type="ECO:0000259" key="6">
    <source>
        <dbReference type="Pfam" id="PF04335"/>
    </source>
</evidence>